<dbReference type="PATRIC" id="fig|1424334.3.peg.867"/>
<dbReference type="SUPFAM" id="SSF54292">
    <property type="entry name" value="2Fe-2S ferredoxin-like"/>
    <property type="match status" value="1"/>
</dbReference>
<evidence type="ECO:0000256" key="1">
    <source>
        <dbReference type="ARBA" id="ARBA00023002"/>
    </source>
</evidence>
<keyword evidence="1" id="KW-0560">Oxidoreductase</keyword>
<sequence>MSGLFVRLVDQKRAPCRFYVNGEPCTARQGDTVMTALLTRNAHLRLTEFTGSPRAGFCLMGACQDCLVTQESGERIRACATLLQADMRFVIPEQVP</sequence>
<gene>
    <name evidence="2" type="ORF">W822_04315</name>
</gene>
<dbReference type="EMBL" id="AYXT01000001">
    <property type="protein sequence ID" value="ETF04382.1"/>
    <property type="molecule type" value="Genomic_DNA"/>
</dbReference>
<dbReference type="HOGENOM" id="CLU_153062_1_0_4"/>
<dbReference type="OrthoDB" id="573392at2"/>
<dbReference type="eggNOG" id="COG1034">
    <property type="taxonomic scope" value="Bacteria"/>
</dbReference>
<name>V8QXJ9_9BURK</name>
<dbReference type="AlphaFoldDB" id="V8QXJ9"/>
<evidence type="ECO:0000313" key="3">
    <source>
        <dbReference type="Proteomes" id="UP000018733"/>
    </source>
</evidence>
<reference evidence="2 3" key="1">
    <citation type="journal article" date="2014" name="Genome Announc.">
        <title>Draft Genome Sequence of Advenella kashmirensis Strain W13003, a Polycyclic Aromatic Hydrocarbon-Degrading Bacterium.</title>
        <authorList>
            <person name="Wang X."/>
            <person name="Jin D."/>
            <person name="Zhou L."/>
            <person name="Wu L."/>
            <person name="An W."/>
            <person name="Zhao L."/>
        </authorList>
    </citation>
    <scope>NUCLEOTIDE SEQUENCE [LARGE SCALE GENOMIC DNA]</scope>
    <source>
        <strain evidence="2 3">W13003</strain>
    </source>
</reference>
<organism evidence="2 3">
    <name type="scientific">Advenella kashmirensis W13003</name>
    <dbReference type="NCBI Taxonomy" id="1424334"/>
    <lineage>
        <taxon>Bacteria</taxon>
        <taxon>Pseudomonadati</taxon>
        <taxon>Pseudomonadota</taxon>
        <taxon>Betaproteobacteria</taxon>
        <taxon>Burkholderiales</taxon>
        <taxon>Alcaligenaceae</taxon>
    </lineage>
</organism>
<dbReference type="STRING" id="1424334.W822_04315"/>
<dbReference type="Proteomes" id="UP000018733">
    <property type="component" value="Unassembled WGS sequence"/>
</dbReference>
<dbReference type="GO" id="GO:0016491">
    <property type="term" value="F:oxidoreductase activity"/>
    <property type="evidence" value="ECO:0007669"/>
    <property type="project" value="UniProtKB-KW"/>
</dbReference>
<dbReference type="Gene3D" id="3.10.20.440">
    <property type="entry name" value="2Fe-2S iron-sulphur cluster binding domain, sarcosine oxidase, alpha subunit, N-terminal domain"/>
    <property type="match status" value="1"/>
</dbReference>
<dbReference type="GO" id="GO:0051536">
    <property type="term" value="F:iron-sulfur cluster binding"/>
    <property type="evidence" value="ECO:0007669"/>
    <property type="project" value="InterPro"/>
</dbReference>
<keyword evidence="3" id="KW-1185">Reference proteome</keyword>
<comment type="caution">
    <text evidence="2">The sequence shown here is derived from an EMBL/GenBank/DDBJ whole genome shotgun (WGS) entry which is preliminary data.</text>
</comment>
<dbReference type="InterPro" id="IPR036010">
    <property type="entry name" value="2Fe-2S_ferredoxin-like_sf"/>
</dbReference>
<proteinExistence type="predicted"/>
<accession>V8QXJ9</accession>
<dbReference type="InterPro" id="IPR042204">
    <property type="entry name" value="2Fe-2S-bd_N"/>
</dbReference>
<dbReference type="RefSeq" id="WP_024003927.1">
    <property type="nucleotide sequence ID" value="NZ_KI650979.1"/>
</dbReference>
<protein>
    <submittedName>
        <fullName evidence="2">Ferredoxin</fullName>
    </submittedName>
</protein>
<dbReference type="Pfam" id="PF13510">
    <property type="entry name" value="Fer2_4"/>
    <property type="match status" value="1"/>
</dbReference>
<evidence type="ECO:0000313" key="2">
    <source>
        <dbReference type="EMBL" id="ETF04382.1"/>
    </source>
</evidence>